<evidence type="ECO:0008006" key="3">
    <source>
        <dbReference type="Google" id="ProtNLM"/>
    </source>
</evidence>
<dbReference type="Proteomes" id="UP000521872">
    <property type="component" value="Unassembled WGS sequence"/>
</dbReference>
<dbReference type="AlphaFoldDB" id="A0A8H4QX91"/>
<sequence>MRTSRATLPIIPLTENIWRRLPIELIREILLLLAKSNLQTARKMRLVCQDVNIMVLPILFRDIYMVRHHDIYATAQTLSAKREPPIRLLKSRFPSEPRPLSSYRVESWALVVEGPGPSMDSTLESIAPVFVGLNKIAISSQNLNSIAYWLRKHPILPAFVMLVHFGRPIPAKFSDPLFWGVTHLYTSTLRGYSSTTVANLPNLTHLAVSCRSSVSEATLDKLEKALLTMLKECKKLALLVLMMHSDVSDDEFNRKYSEWKKSLKNCLLDKRFILCGDFRLPRMEWRDIVEGKPTLWNRAKIWRRDEVTGNPRLGRLHDRQLKETRTLAESFPPISAGEDEWEIDIVESSSYKKRNPDPDYHEVHPHRQVAAQSASAEESIVFL</sequence>
<name>A0A8H4QX91_9AGAR</name>
<evidence type="ECO:0000313" key="1">
    <source>
        <dbReference type="EMBL" id="KAF4618856.1"/>
    </source>
</evidence>
<evidence type="ECO:0000313" key="2">
    <source>
        <dbReference type="Proteomes" id="UP000521872"/>
    </source>
</evidence>
<reference evidence="1 2" key="1">
    <citation type="submission" date="2019-12" db="EMBL/GenBank/DDBJ databases">
        <authorList>
            <person name="Floudas D."/>
            <person name="Bentzer J."/>
            <person name="Ahren D."/>
            <person name="Johansson T."/>
            <person name="Persson P."/>
            <person name="Tunlid A."/>
        </authorList>
    </citation>
    <scope>NUCLEOTIDE SEQUENCE [LARGE SCALE GENOMIC DNA]</scope>
    <source>
        <strain evidence="1 2">CBS 102.39</strain>
    </source>
</reference>
<accession>A0A8H4QX91</accession>
<proteinExistence type="predicted"/>
<dbReference type="EMBL" id="JAACJL010000017">
    <property type="protein sequence ID" value="KAF4618856.1"/>
    <property type="molecule type" value="Genomic_DNA"/>
</dbReference>
<gene>
    <name evidence="1" type="ORF">D9613_009670</name>
</gene>
<keyword evidence="2" id="KW-1185">Reference proteome</keyword>
<comment type="caution">
    <text evidence="1">The sequence shown here is derived from an EMBL/GenBank/DDBJ whole genome shotgun (WGS) entry which is preliminary data.</text>
</comment>
<organism evidence="1 2">
    <name type="scientific">Agrocybe pediades</name>
    <dbReference type="NCBI Taxonomy" id="84607"/>
    <lineage>
        <taxon>Eukaryota</taxon>
        <taxon>Fungi</taxon>
        <taxon>Dikarya</taxon>
        <taxon>Basidiomycota</taxon>
        <taxon>Agaricomycotina</taxon>
        <taxon>Agaricomycetes</taxon>
        <taxon>Agaricomycetidae</taxon>
        <taxon>Agaricales</taxon>
        <taxon>Agaricineae</taxon>
        <taxon>Strophariaceae</taxon>
        <taxon>Agrocybe</taxon>
    </lineage>
</organism>
<protein>
    <recommendedName>
        <fullName evidence="3">F-box domain-containing protein</fullName>
    </recommendedName>
</protein>